<dbReference type="InterPro" id="IPR002347">
    <property type="entry name" value="SDR_fam"/>
</dbReference>
<name>A0A512NJ85_9HYPH</name>
<feature type="domain" description="ChsH2 rubredoxin-like zinc ribbon" evidence="2">
    <location>
        <begin position="36"/>
        <end position="70"/>
    </location>
</feature>
<feature type="domain" description="ChsH2 C-terminal OB-fold" evidence="1">
    <location>
        <begin position="74"/>
        <end position="124"/>
    </location>
</feature>
<dbReference type="OrthoDB" id="7323764at2"/>
<dbReference type="InterPro" id="IPR002878">
    <property type="entry name" value="ChsH2_C"/>
</dbReference>
<dbReference type="SUPFAM" id="SSF50249">
    <property type="entry name" value="Nucleic acid-binding proteins"/>
    <property type="match status" value="1"/>
</dbReference>
<dbReference type="Pfam" id="PF13561">
    <property type="entry name" value="adh_short_C2"/>
    <property type="match status" value="1"/>
</dbReference>
<evidence type="ECO:0000259" key="1">
    <source>
        <dbReference type="Pfam" id="PF01796"/>
    </source>
</evidence>
<organism evidence="3 4">
    <name type="scientific">Reyranella soli</name>
    <dbReference type="NCBI Taxonomy" id="1230389"/>
    <lineage>
        <taxon>Bacteria</taxon>
        <taxon>Pseudomonadati</taxon>
        <taxon>Pseudomonadota</taxon>
        <taxon>Alphaproteobacteria</taxon>
        <taxon>Hyphomicrobiales</taxon>
        <taxon>Reyranellaceae</taxon>
        <taxon>Reyranella</taxon>
    </lineage>
</organism>
<reference evidence="3 4" key="1">
    <citation type="submission" date="2019-07" db="EMBL/GenBank/DDBJ databases">
        <title>Whole genome shotgun sequence of Reyranella soli NBRC 108950.</title>
        <authorList>
            <person name="Hosoyama A."/>
            <person name="Uohara A."/>
            <person name="Ohji S."/>
            <person name="Ichikawa N."/>
        </authorList>
    </citation>
    <scope>NUCLEOTIDE SEQUENCE [LARGE SCALE GENOMIC DNA]</scope>
    <source>
        <strain evidence="3 4">NBRC 108950</strain>
    </source>
</reference>
<dbReference type="Proteomes" id="UP000321058">
    <property type="component" value="Unassembled WGS sequence"/>
</dbReference>
<protein>
    <submittedName>
        <fullName evidence="3">Short-chain dehydrogenase</fullName>
    </submittedName>
</protein>
<dbReference type="RefSeq" id="WP_147154389.1">
    <property type="nucleotide sequence ID" value="NZ_BKAJ01000116.1"/>
</dbReference>
<comment type="caution">
    <text evidence="3">The sequence shown here is derived from an EMBL/GenBank/DDBJ whole genome shotgun (WGS) entry which is preliminary data.</text>
</comment>
<dbReference type="AlphaFoldDB" id="A0A512NJ85"/>
<dbReference type="Gene3D" id="3.40.50.720">
    <property type="entry name" value="NAD(P)-binding Rossmann-like Domain"/>
    <property type="match status" value="1"/>
</dbReference>
<dbReference type="InterPro" id="IPR012340">
    <property type="entry name" value="NA-bd_OB-fold"/>
</dbReference>
<evidence type="ECO:0000313" key="4">
    <source>
        <dbReference type="Proteomes" id="UP000321058"/>
    </source>
</evidence>
<keyword evidence="4" id="KW-1185">Reference proteome</keyword>
<dbReference type="PANTHER" id="PTHR34075:SF5">
    <property type="entry name" value="BLR3430 PROTEIN"/>
    <property type="match status" value="1"/>
</dbReference>
<proteinExistence type="predicted"/>
<dbReference type="Gene3D" id="6.10.30.10">
    <property type="match status" value="1"/>
</dbReference>
<gene>
    <name evidence="3" type="ORF">RSO01_61800</name>
</gene>
<dbReference type="InterPro" id="IPR022002">
    <property type="entry name" value="ChsH2_Znr"/>
</dbReference>
<dbReference type="Pfam" id="PF12172">
    <property type="entry name" value="zf-ChsH2"/>
    <property type="match status" value="1"/>
</dbReference>
<dbReference type="PANTHER" id="PTHR34075">
    <property type="entry name" value="BLR3430 PROTEIN"/>
    <property type="match status" value="1"/>
</dbReference>
<accession>A0A512NJ85</accession>
<dbReference type="EMBL" id="BKAJ01000116">
    <property type="protein sequence ID" value="GEP59014.1"/>
    <property type="molecule type" value="Genomic_DNA"/>
</dbReference>
<evidence type="ECO:0000259" key="2">
    <source>
        <dbReference type="Pfam" id="PF12172"/>
    </source>
</evidence>
<dbReference type="InterPro" id="IPR036291">
    <property type="entry name" value="NAD(P)-bd_dom_sf"/>
</dbReference>
<evidence type="ECO:0000313" key="3">
    <source>
        <dbReference type="EMBL" id="GEP59014.1"/>
    </source>
</evidence>
<dbReference type="SUPFAM" id="SSF51735">
    <property type="entry name" value="NAD(P)-binding Rossmann-fold domains"/>
    <property type="match status" value="1"/>
</dbReference>
<dbReference type="Pfam" id="PF01796">
    <property type="entry name" value="OB_ChsH2_C"/>
    <property type="match status" value="1"/>
</dbReference>
<dbReference type="InterPro" id="IPR052513">
    <property type="entry name" value="Thioester_dehydratase-like"/>
</dbReference>
<sequence length="413" mass="44939">MTEPLVRPKRKNPLKKTRVPLLPQGVRSRTALGLTEAAAEGRFRLQVCADCAAVIYPPRDACPRCLSARLPFRDVDNRGTLLAETTIRTSTDVYFRERMPWRIGTVQLDAGPSIVAHLHGDLREGERTRLALKLDKSGQAIAMALPAEDTPNMADDPQWRELTCDPKFRRVLITDGRTAVGQALAEACSKAGASVVFVGIADPWKPFPGEEKLRKLERVEIVALDLTDTISVNECAGEYAPRVDILINTAEYVRTGGIIERKGLTVAREELEVRYFGLTRLAQSFGPVLRARGADGVNSAAAFVNLLSVYALANWPAYGAFSATEAACLSAAQSLRAELRPGGVKVLNVFFGPLETEWYQAVPPPKVAPSALANATVRALQQGLEDVFVGDIAEDIRARLAVSPKALERELGS</sequence>